<dbReference type="KEGG" id="amr:AM1_D0109"/>
<geneLocation type="plasmid" evidence="2 3">
    <name>pREB4</name>
</geneLocation>
<reference evidence="2 3" key="1">
    <citation type="journal article" date="2008" name="Proc. Natl. Acad. Sci. U.S.A.">
        <title>Niche adaptation and genome expansion in the chlorophyll d-producing cyanobacterium Acaryochloris marina.</title>
        <authorList>
            <person name="Swingley W.D."/>
            <person name="Chen M."/>
            <person name="Cheung P.C."/>
            <person name="Conrad A.L."/>
            <person name="Dejesa L.C."/>
            <person name="Hao J."/>
            <person name="Honchak B.M."/>
            <person name="Karbach L.E."/>
            <person name="Kurdoglu A."/>
            <person name="Lahiri S."/>
            <person name="Mastrian S.D."/>
            <person name="Miyashita H."/>
            <person name="Page L."/>
            <person name="Ramakrishna P."/>
            <person name="Satoh S."/>
            <person name="Sattley W.M."/>
            <person name="Shimada Y."/>
            <person name="Taylor H.L."/>
            <person name="Tomo T."/>
            <person name="Tsuchiya T."/>
            <person name="Wang Z.T."/>
            <person name="Raymond J."/>
            <person name="Mimuro M."/>
            <person name="Blankenship R.E."/>
            <person name="Touchman J.W."/>
        </authorList>
    </citation>
    <scope>NUCLEOTIDE SEQUENCE [LARGE SCALE GENOMIC DNA]</scope>
    <source>
        <strain evidence="3">MBIC 11017</strain>
        <plasmid evidence="3">Plasmid pREB4</plasmid>
    </source>
</reference>
<evidence type="ECO:0000313" key="2">
    <source>
        <dbReference type="EMBL" id="ABW32604.1"/>
    </source>
</evidence>
<accession>A8ZNL8</accession>
<proteinExistence type="predicted"/>
<protein>
    <submittedName>
        <fullName evidence="2">Uncharacterized protein</fullName>
    </submittedName>
</protein>
<organism evidence="2 3">
    <name type="scientific">Acaryochloris marina (strain MBIC 11017)</name>
    <dbReference type="NCBI Taxonomy" id="329726"/>
    <lineage>
        <taxon>Bacteria</taxon>
        <taxon>Bacillati</taxon>
        <taxon>Cyanobacteriota</taxon>
        <taxon>Cyanophyceae</taxon>
        <taxon>Acaryochloridales</taxon>
        <taxon>Acaryochloridaceae</taxon>
        <taxon>Acaryochloris</taxon>
    </lineage>
</organism>
<name>A8ZNL8_ACAM1</name>
<keyword evidence="2" id="KW-0614">Plasmid</keyword>
<dbReference type="HOGENOM" id="CLU_2968667_0_0_3"/>
<dbReference type="RefSeq" id="WP_012167764.1">
    <property type="nucleotide sequence ID" value="NC_009929.1"/>
</dbReference>
<dbReference type="AlphaFoldDB" id="A8ZNL8"/>
<feature type="compositionally biased region" description="Basic and acidic residues" evidence="1">
    <location>
        <begin position="27"/>
        <end position="41"/>
    </location>
</feature>
<keyword evidence="3" id="KW-1185">Reference proteome</keyword>
<dbReference type="Proteomes" id="UP000000268">
    <property type="component" value="Plasmid pREB4"/>
</dbReference>
<dbReference type="EMBL" id="CP000841">
    <property type="protein sequence ID" value="ABW32604.1"/>
    <property type="molecule type" value="Genomic_DNA"/>
</dbReference>
<gene>
    <name evidence="2" type="ordered locus">AM1_D0109</name>
</gene>
<feature type="region of interest" description="Disordered" evidence="1">
    <location>
        <begin position="21"/>
        <end position="41"/>
    </location>
</feature>
<evidence type="ECO:0000256" key="1">
    <source>
        <dbReference type="SAM" id="MobiDB-lite"/>
    </source>
</evidence>
<evidence type="ECO:0000313" key="3">
    <source>
        <dbReference type="Proteomes" id="UP000000268"/>
    </source>
</evidence>
<sequence>MQINHLERAAIPGQDLSNMDFHGIASGHHEKGPLMGDTKELISKDKKSKRRFWGRGYF</sequence>